<keyword evidence="1" id="KW-0732">Signal</keyword>
<feature type="chain" id="PRO_5040807559" evidence="1">
    <location>
        <begin position="19"/>
        <end position="90"/>
    </location>
</feature>
<dbReference type="EMBL" id="BSXT01002260">
    <property type="protein sequence ID" value="GMF47944.1"/>
    <property type="molecule type" value="Genomic_DNA"/>
</dbReference>
<accession>A0A9W7D0C1</accession>
<evidence type="ECO:0000313" key="3">
    <source>
        <dbReference type="Proteomes" id="UP001165121"/>
    </source>
</evidence>
<organism evidence="2 3">
    <name type="scientific">Phytophthora fragariaefolia</name>
    <dbReference type="NCBI Taxonomy" id="1490495"/>
    <lineage>
        <taxon>Eukaryota</taxon>
        <taxon>Sar</taxon>
        <taxon>Stramenopiles</taxon>
        <taxon>Oomycota</taxon>
        <taxon>Peronosporomycetes</taxon>
        <taxon>Peronosporales</taxon>
        <taxon>Peronosporaceae</taxon>
        <taxon>Phytophthora</taxon>
    </lineage>
</organism>
<reference evidence="2" key="1">
    <citation type="submission" date="2023-04" db="EMBL/GenBank/DDBJ databases">
        <title>Phytophthora fragariaefolia NBRC 109709.</title>
        <authorList>
            <person name="Ichikawa N."/>
            <person name="Sato H."/>
            <person name="Tonouchi N."/>
        </authorList>
    </citation>
    <scope>NUCLEOTIDE SEQUENCE</scope>
    <source>
        <strain evidence="2">NBRC 109709</strain>
    </source>
</reference>
<comment type="caution">
    <text evidence="2">The sequence shown here is derived from an EMBL/GenBank/DDBJ whole genome shotgun (WGS) entry which is preliminary data.</text>
</comment>
<dbReference type="AlphaFoldDB" id="A0A9W7D0C1"/>
<name>A0A9W7D0C1_9STRA</name>
<gene>
    <name evidence="2" type="ORF">Pfra01_001829600</name>
</gene>
<sequence>MSKLSAFFCLVGAVVVSAGNTPPRDISRHLRPGVAEVTTMAWPSLNGTGDTNGTSLQESATISIGSRVFKIVDLSDNEISIGDDKFKLSS</sequence>
<evidence type="ECO:0000256" key="1">
    <source>
        <dbReference type="SAM" id="SignalP"/>
    </source>
</evidence>
<evidence type="ECO:0000313" key="2">
    <source>
        <dbReference type="EMBL" id="GMF47944.1"/>
    </source>
</evidence>
<protein>
    <submittedName>
        <fullName evidence="2">Unnamed protein product</fullName>
    </submittedName>
</protein>
<keyword evidence="3" id="KW-1185">Reference proteome</keyword>
<dbReference type="Proteomes" id="UP001165121">
    <property type="component" value="Unassembled WGS sequence"/>
</dbReference>
<proteinExistence type="predicted"/>
<dbReference type="OrthoDB" id="115636at2759"/>
<feature type="signal peptide" evidence="1">
    <location>
        <begin position="1"/>
        <end position="18"/>
    </location>
</feature>